<keyword evidence="2" id="KW-1185">Reference proteome</keyword>
<reference evidence="1 2" key="1">
    <citation type="submission" date="2020-08" db="EMBL/GenBank/DDBJ databases">
        <title>Genomic Encyclopedia of Type Strains, Phase IV (KMG-IV): sequencing the most valuable type-strain genomes for metagenomic binning, comparative biology and taxonomic classification.</title>
        <authorList>
            <person name="Goeker M."/>
        </authorList>
    </citation>
    <scope>NUCLEOTIDE SEQUENCE [LARGE SCALE GENOMIC DNA]</scope>
    <source>
        <strain evidence="1 2">DSM 101806</strain>
    </source>
</reference>
<organism evidence="1 2">
    <name type="scientific">Sphingomonas kyeonggiensis</name>
    <dbReference type="NCBI Taxonomy" id="1268553"/>
    <lineage>
        <taxon>Bacteria</taxon>
        <taxon>Pseudomonadati</taxon>
        <taxon>Pseudomonadota</taxon>
        <taxon>Alphaproteobacteria</taxon>
        <taxon>Sphingomonadales</taxon>
        <taxon>Sphingomonadaceae</taxon>
        <taxon>Sphingomonas</taxon>
    </lineage>
</organism>
<comment type="caution">
    <text evidence="1">The sequence shown here is derived from an EMBL/GenBank/DDBJ whole genome shotgun (WGS) entry which is preliminary data.</text>
</comment>
<proteinExistence type="predicted"/>
<dbReference type="Proteomes" id="UP000557392">
    <property type="component" value="Unassembled WGS sequence"/>
</dbReference>
<dbReference type="RefSeq" id="WP_183996419.1">
    <property type="nucleotide sequence ID" value="NZ_JACIEH010000001.1"/>
</dbReference>
<gene>
    <name evidence="1" type="ORF">GGR46_001717</name>
</gene>
<dbReference type="AlphaFoldDB" id="A0A7W6NX42"/>
<evidence type="ECO:0000313" key="1">
    <source>
        <dbReference type="EMBL" id="MBB4098184.1"/>
    </source>
</evidence>
<dbReference type="EMBL" id="JACIEH010000001">
    <property type="protein sequence ID" value="MBB4098184.1"/>
    <property type="molecule type" value="Genomic_DNA"/>
</dbReference>
<accession>A0A7W6NX42</accession>
<sequence length="114" mass="12749">MKHAHDATGLAWPIHGAGKWRKAGLPALVKLEMFCFSSGMFLQSDPGVRSSAFLRVWRFKGFNIFRRRSGISMRNQLISYPVDWVDVGAFNPLVECCHAPAWRLAFAAAIRGGK</sequence>
<name>A0A7W6NX42_9SPHN</name>
<protein>
    <submittedName>
        <fullName evidence="1">Uncharacterized protein</fullName>
    </submittedName>
</protein>
<evidence type="ECO:0000313" key="2">
    <source>
        <dbReference type="Proteomes" id="UP000557392"/>
    </source>
</evidence>